<name>A0A9P6THC9_9BASI</name>
<reference evidence="3" key="1">
    <citation type="submission" date="2013-11" db="EMBL/GenBank/DDBJ databases">
        <title>Genome sequence of the fusiform rust pathogen reveals effectors for host alternation and coevolution with pine.</title>
        <authorList>
            <consortium name="DOE Joint Genome Institute"/>
            <person name="Smith K."/>
            <person name="Pendleton A."/>
            <person name="Kubisiak T."/>
            <person name="Anderson C."/>
            <person name="Salamov A."/>
            <person name="Aerts A."/>
            <person name="Riley R."/>
            <person name="Clum A."/>
            <person name="Lindquist E."/>
            <person name="Ence D."/>
            <person name="Campbell M."/>
            <person name="Kronenberg Z."/>
            <person name="Feau N."/>
            <person name="Dhillon B."/>
            <person name="Hamelin R."/>
            <person name="Burleigh J."/>
            <person name="Smith J."/>
            <person name="Yandell M."/>
            <person name="Nelson C."/>
            <person name="Grigoriev I."/>
            <person name="Davis J."/>
        </authorList>
    </citation>
    <scope>NUCLEOTIDE SEQUENCE</scope>
    <source>
        <strain evidence="3">G11</strain>
    </source>
</reference>
<evidence type="ECO:0000313" key="3">
    <source>
        <dbReference type="EMBL" id="KAG0151959.1"/>
    </source>
</evidence>
<keyword evidence="1" id="KW-0472">Membrane</keyword>
<evidence type="ECO:0000259" key="2">
    <source>
        <dbReference type="Pfam" id="PF01755"/>
    </source>
</evidence>
<evidence type="ECO:0000313" key="4">
    <source>
        <dbReference type="Proteomes" id="UP000886653"/>
    </source>
</evidence>
<evidence type="ECO:0000256" key="1">
    <source>
        <dbReference type="SAM" id="Phobius"/>
    </source>
</evidence>
<keyword evidence="1" id="KW-0812">Transmembrane</keyword>
<dbReference type="AlphaFoldDB" id="A0A9P6THC9"/>
<dbReference type="InterPro" id="IPR002654">
    <property type="entry name" value="Glyco_trans_25"/>
</dbReference>
<sequence>MTDDHPSRLLRFEFLSLIKSKDHQNLEPKLNSNLRSRPFESNITFFLVISFLFTSPLSLIDLAFLAPKPSIFVPIPRNLTNVPYLCVEFKSDIAMAKTKKSLSGLICLGIVFLLVFFTRLDSFDGYSSTEDLEFTFRFHRTHPRELVNRPLGEAAEVRLIPNTFRRVLYTIRSPFKLTKPPLIPVKARSPTLGFDTIYVVHLERRTDRYNRMEALARLLGLYFTYVPALSADNELIARIRRHVQNERQLEGWPLSSAGLTPPSLGFRRHSLSRPVRADKAFYLDQPSPMTGDLESLARHVGWTPELMFLADAYALHSDPLSIPLGIVGADVWALDEGQRSRLGLAPDQLPSSDTSPPALPVITSSSMESILRHRSSEGPEPDYYRFNRRQQFRPGGMAEERLRHWWNVLSDAAIACWHSHLSVIRTFVESKDRMALILEDDVDLEVDIEDRLQSALNEVPRDWDILLLGHCWSEESQFPPISPGSALRPAFAPKCNHAYAVSKRGARKLIRHLRSPAFAYSRPFDKAILHLIATERINAFSFHPSIVIQTKDLISDIAGGNGSRWKDELQNSALAAAGISVPLSLP</sequence>
<accession>A0A9P6THC9</accession>
<feature type="transmembrane region" description="Helical" evidence="1">
    <location>
        <begin position="43"/>
        <end position="66"/>
    </location>
</feature>
<gene>
    <name evidence="3" type="ORF">CROQUDRAFT_650533</name>
</gene>
<comment type="caution">
    <text evidence="3">The sequence shown here is derived from an EMBL/GenBank/DDBJ whole genome shotgun (WGS) entry which is preliminary data.</text>
</comment>
<dbReference type="Proteomes" id="UP000886653">
    <property type="component" value="Unassembled WGS sequence"/>
</dbReference>
<feature type="transmembrane region" description="Helical" evidence="1">
    <location>
        <begin position="102"/>
        <end position="120"/>
    </location>
</feature>
<feature type="domain" description="Glycosyl transferase family 25" evidence="2">
    <location>
        <begin position="406"/>
        <end position="470"/>
    </location>
</feature>
<keyword evidence="4" id="KW-1185">Reference proteome</keyword>
<organism evidence="3 4">
    <name type="scientific">Cronartium quercuum f. sp. fusiforme G11</name>
    <dbReference type="NCBI Taxonomy" id="708437"/>
    <lineage>
        <taxon>Eukaryota</taxon>
        <taxon>Fungi</taxon>
        <taxon>Dikarya</taxon>
        <taxon>Basidiomycota</taxon>
        <taxon>Pucciniomycotina</taxon>
        <taxon>Pucciniomycetes</taxon>
        <taxon>Pucciniales</taxon>
        <taxon>Coleosporiaceae</taxon>
        <taxon>Cronartium</taxon>
    </lineage>
</organism>
<dbReference type="Pfam" id="PF01755">
    <property type="entry name" value="Glyco_transf_25"/>
    <property type="match status" value="1"/>
</dbReference>
<dbReference type="OrthoDB" id="47375at2759"/>
<dbReference type="EMBL" id="MU167210">
    <property type="protein sequence ID" value="KAG0151959.1"/>
    <property type="molecule type" value="Genomic_DNA"/>
</dbReference>
<proteinExistence type="predicted"/>
<protein>
    <recommendedName>
        <fullName evidence="2">Glycosyl transferase family 25 domain-containing protein</fullName>
    </recommendedName>
</protein>
<keyword evidence="1" id="KW-1133">Transmembrane helix</keyword>